<evidence type="ECO:0000256" key="1">
    <source>
        <dbReference type="ARBA" id="ARBA00022485"/>
    </source>
</evidence>
<dbReference type="InterPro" id="IPR024560">
    <property type="entry name" value="UPF0313_C"/>
</dbReference>
<keyword evidence="1 6" id="KW-0004">4Fe-4S</keyword>
<keyword evidence="10" id="KW-1185">Reference proteome</keyword>
<dbReference type="InterPro" id="IPR013704">
    <property type="entry name" value="UPF0313_N"/>
</dbReference>
<comment type="cofactor">
    <cofactor evidence="6">
        <name>[4Fe-4S] cluster</name>
        <dbReference type="ChEBI" id="CHEBI:49883"/>
    </cofactor>
    <text evidence="6">Binds 1 [4Fe-4S] cluster. The cluster is coordinated with 3 cysteines and an exchangeable S-adenosyl-L-methionine.</text>
</comment>
<evidence type="ECO:0000256" key="5">
    <source>
        <dbReference type="ARBA" id="ARBA00023014"/>
    </source>
</evidence>
<dbReference type="GeneID" id="24891296"/>
<dbReference type="PROSITE" id="PS51918">
    <property type="entry name" value="RADICAL_SAM"/>
    <property type="match status" value="1"/>
</dbReference>
<name>A0A076LGH9_9EURY</name>
<keyword evidence="5 6" id="KW-0411">Iron-sulfur</keyword>
<evidence type="ECO:0000256" key="3">
    <source>
        <dbReference type="ARBA" id="ARBA00022723"/>
    </source>
</evidence>
<feature type="binding site" evidence="6">
    <location>
        <position position="299"/>
    </location>
    <ligand>
        <name>[4Fe-4S] cluster</name>
        <dbReference type="ChEBI" id="CHEBI:49883"/>
        <note>4Fe-4S-S-AdoMet</note>
    </ligand>
</feature>
<evidence type="ECO:0000256" key="4">
    <source>
        <dbReference type="ARBA" id="ARBA00023004"/>
    </source>
</evidence>
<proteinExistence type="inferred from homology"/>
<dbReference type="PANTHER" id="PTHR32331">
    <property type="entry name" value="UPF0313 PROTEIN YGIQ"/>
    <property type="match status" value="1"/>
</dbReference>
<reference evidence="9 10" key="1">
    <citation type="journal article" date="2015" name="Int. J. Syst. Evol. Microbiol.">
        <title>M ethanocaldococcus bathoardescens sp. nov., a hyperthermophilic methanogen isolated from a volcanically active deep-sea hydrothermal vent.</title>
        <authorList>
            <person name="Stewart L.C."/>
            <person name="Jung J.H."/>
            <person name="Kim Y.T."/>
            <person name="Kwon S.W."/>
            <person name="Park C.S."/>
            <person name="Holden J.F."/>
        </authorList>
    </citation>
    <scope>NUCLEOTIDE SEQUENCE [LARGE SCALE GENOMIC DNA]</scope>
    <source>
        <strain evidence="9 10">JH146</strain>
    </source>
</reference>
<dbReference type="HOGENOM" id="CLU_018288_2_0_2"/>
<dbReference type="InterPro" id="IPR023404">
    <property type="entry name" value="rSAM_horseshoe"/>
</dbReference>
<dbReference type="PANTHER" id="PTHR32331:SF0">
    <property type="entry name" value="UPF0313 PROTEIN YGIQ"/>
    <property type="match status" value="1"/>
</dbReference>
<dbReference type="SUPFAM" id="SSF102114">
    <property type="entry name" value="Radical SAM enzymes"/>
    <property type="match status" value="1"/>
</dbReference>
<comment type="similarity">
    <text evidence="6">Belongs to the UPF0313 family.</text>
</comment>
<dbReference type="KEGG" id="mjh:JH146_0694"/>
<feature type="binding site" evidence="6">
    <location>
        <position position="306"/>
    </location>
    <ligand>
        <name>[4Fe-4S] cluster</name>
        <dbReference type="ChEBI" id="CHEBI:49883"/>
        <note>4Fe-4S-S-AdoMet</note>
    </ligand>
</feature>
<evidence type="ECO:0000256" key="2">
    <source>
        <dbReference type="ARBA" id="ARBA00022691"/>
    </source>
</evidence>
<dbReference type="PROSITE" id="PS01278">
    <property type="entry name" value="MTTASE_RADICAL"/>
    <property type="match status" value="1"/>
</dbReference>
<dbReference type="SFLD" id="SFLDS00029">
    <property type="entry name" value="Radical_SAM"/>
    <property type="match status" value="1"/>
</dbReference>
<dbReference type="GO" id="GO:0051539">
    <property type="term" value="F:4 iron, 4 sulfur cluster binding"/>
    <property type="evidence" value="ECO:0007669"/>
    <property type="project" value="UniProtKB-KW"/>
</dbReference>
<feature type="region of interest" description="Disordered" evidence="7">
    <location>
        <begin position="590"/>
        <end position="611"/>
    </location>
</feature>
<keyword evidence="2 6" id="KW-0949">S-adenosyl-L-methionine</keyword>
<dbReference type="Gene3D" id="3.80.30.20">
    <property type="entry name" value="tm_1862 like domain"/>
    <property type="match status" value="1"/>
</dbReference>
<accession>A0A076LGH9</accession>
<protein>
    <submittedName>
        <fullName evidence="9">Radical SAM domain protein</fullName>
    </submittedName>
</protein>
<evidence type="ECO:0000256" key="7">
    <source>
        <dbReference type="SAM" id="MobiDB-lite"/>
    </source>
</evidence>
<dbReference type="EMBL" id="CP009149">
    <property type="protein sequence ID" value="AIJ05543.1"/>
    <property type="molecule type" value="Genomic_DNA"/>
</dbReference>
<dbReference type="Pfam" id="PF08497">
    <property type="entry name" value="Radical_SAM_N"/>
    <property type="match status" value="1"/>
</dbReference>
<dbReference type="InterPro" id="IPR007197">
    <property type="entry name" value="rSAM"/>
</dbReference>
<feature type="domain" description="Radical SAM core" evidence="8">
    <location>
        <begin position="285"/>
        <end position="557"/>
    </location>
</feature>
<evidence type="ECO:0000313" key="10">
    <source>
        <dbReference type="Proteomes" id="UP000028781"/>
    </source>
</evidence>
<dbReference type="InterPro" id="IPR006638">
    <property type="entry name" value="Elp3/MiaA/NifB-like_rSAM"/>
</dbReference>
<feature type="binding site" evidence="6">
    <location>
        <position position="303"/>
    </location>
    <ligand>
        <name>[4Fe-4S] cluster</name>
        <dbReference type="ChEBI" id="CHEBI:49883"/>
        <note>4Fe-4S-S-AdoMet</note>
    </ligand>
</feature>
<dbReference type="NCBIfam" id="TIGR03904">
    <property type="entry name" value="SAM_YgiQ"/>
    <property type="match status" value="1"/>
</dbReference>
<dbReference type="HAMAP" id="MF_01251">
    <property type="entry name" value="UPF0313"/>
    <property type="match status" value="1"/>
</dbReference>
<dbReference type="InterPro" id="IPR022946">
    <property type="entry name" value="UPF0313"/>
</dbReference>
<dbReference type="GO" id="GO:0003824">
    <property type="term" value="F:catalytic activity"/>
    <property type="evidence" value="ECO:0007669"/>
    <property type="project" value="InterPro"/>
</dbReference>
<dbReference type="SMART" id="SM00729">
    <property type="entry name" value="Elp3"/>
    <property type="match status" value="1"/>
</dbReference>
<keyword evidence="3 6" id="KW-0479">Metal-binding</keyword>
<organism evidence="9 10">
    <name type="scientific">Methanocaldococcus bathoardescens</name>
    <dbReference type="NCBI Taxonomy" id="1301915"/>
    <lineage>
        <taxon>Archaea</taxon>
        <taxon>Methanobacteriati</taxon>
        <taxon>Methanobacteriota</taxon>
        <taxon>Methanomada group</taxon>
        <taxon>Methanococci</taxon>
        <taxon>Methanococcales</taxon>
        <taxon>Methanocaldococcaceae</taxon>
        <taxon>Methanocaldococcus</taxon>
    </lineage>
</organism>
<dbReference type="Pfam" id="PF11842">
    <property type="entry name" value="DUF3362"/>
    <property type="match status" value="1"/>
</dbReference>
<dbReference type="STRING" id="1301915.JH146_0694"/>
<dbReference type="Pfam" id="PF04055">
    <property type="entry name" value="Radical_SAM"/>
    <property type="match status" value="1"/>
</dbReference>
<dbReference type="InterPro" id="IPR020612">
    <property type="entry name" value="Methylthiotransferase_CS"/>
</dbReference>
<sequence>MFLPTTKEEMDEWGWEELDVIIVTGDAYVDHYLFGASVVGRYLVEHGYRVGIIAQPDWKNLDDIKRLGKPNYFFAVTAGNLDSMLAHYTPQKRLRDFDSMSNEGIRKRPDRATIVYTNLIKRAFKGIPIALGGIEASLRRFSHYDYWDNKVRKSVLIDSKADILMYGMGEKSILSITKALESGESIKDLEINGTVIRVNKKKLEDIKERYEVKELPSHEEVVDSKEKYAEMHRKLMTMDKVIYQKVGNQYLVQFPPIYLTEKEMDEIYEMPFERKAHPSYSYVPGIVPVQFSVVTHRGCFGGCSFCSILHHQGKVIQNRSEKSILKEIRRLLNHEDFKGVIQDIGAPTANMYRMGCKKGIAHKCPKNCLYPEPCENLIINHKPLIKLYRKIRDIVGDEVRVYVRSGVRYDLIMYDEEYGEEYIKELSKYHVSGRLKVAPEHISKKVCRAIQKPDGRLFKKFLEKYREIAEKVRGIKEVLPYWLIAHPNCSIKEMIELAEFIHKNNCYSRQVQVFTPTPMALSTTMYHTGINPITNEKVYVPYTYKEKKIQKAICLYREEENWEKALEGFKMVGYKGIIYKWIVEQMEKKKKQKKDKNKKNKKLVKIKRIKR</sequence>
<dbReference type="InterPro" id="IPR058240">
    <property type="entry name" value="rSAM_sf"/>
</dbReference>
<dbReference type="RefSeq" id="WP_048201712.1">
    <property type="nucleotide sequence ID" value="NZ_CP009149.1"/>
</dbReference>
<evidence type="ECO:0000313" key="9">
    <source>
        <dbReference type="EMBL" id="AIJ05543.1"/>
    </source>
</evidence>
<evidence type="ECO:0000259" key="8">
    <source>
        <dbReference type="PROSITE" id="PS51918"/>
    </source>
</evidence>
<dbReference type="Proteomes" id="UP000028781">
    <property type="component" value="Chromosome"/>
</dbReference>
<dbReference type="SFLD" id="SFLDG01069">
    <property type="entry name" value="UPF0313"/>
    <property type="match status" value="1"/>
</dbReference>
<dbReference type="SFLD" id="SFLDG01082">
    <property type="entry name" value="B12-binding_domain_containing"/>
    <property type="match status" value="1"/>
</dbReference>
<dbReference type="AlphaFoldDB" id="A0A076LGH9"/>
<keyword evidence="4 6" id="KW-0408">Iron</keyword>
<dbReference type="GO" id="GO:0005506">
    <property type="term" value="F:iron ion binding"/>
    <property type="evidence" value="ECO:0007669"/>
    <property type="project" value="UniProtKB-UniRule"/>
</dbReference>
<dbReference type="OrthoDB" id="358785at2157"/>
<evidence type="ECO:0000256" key="6">
    <source>
        <dbReference type="HAMAP-Rule" id="MF_01251"/>
    </source>
</evidence>
<gene>
    <name evidence="9" type="ORF">JH146_0694</name>
</gene>